<dbReference type="GO" id="GO:0015074">
    <property type="term" value="P:DNA integration"/>
    <property type="evidence" value="ECO:0007669"/>
    <property type="project" value="InterPro"/>
</dbReference>
<sequence>MQVDISKYVKECSVCQQCKHSSLSPAGHLQPLPVPENTWDEVTMDFIEGLPRSNGWDAIWVVVDRLIKYAHFILLKHPFSAATVAQTFIKEVVRLHGLPKSIVSDRDRIFLSQFWVELFKLHGVQLKRSIAYHPQTDGQSEVYNTSFHSSTKCTPFRALYGRDPPTIMRYEGQVTTLDALDKMLEDRDVILDDLKVHLM</sequence>
<accession>A0A9R1XX91</accession>
<feature type="domain" description="Integrase catalytic" evidence="1">
    <location>
        <begin position="29"/>
        <end position="147"/>
    </location>
</feature>
<gene>
    <name evidence="2" type="ORF">LSAT_V11C100008020</name>
</gene>
<evidence type="ECO:0000313" key="2">
    <source>
        <dbReference type="EMBL" id="KAJ0226654.1"/>
    </source>
</evidence>
<name>A0A9R1XX91_LACSA</name>
<dbReference type="SUPFAM" id="SSF53098">
    <property type="entry name" value="Ribonuclease H-like"/>
    <property type="match status" value="1"/>
</dbReference>
<dbReference type="AlphaFoldDB" id="A0A9R1XX91"/>
<dbReference type="PANTHER" id="PTHR35046">
    <property type="entry name" value="ZINC KNUCKLE (CCHC-TYPE) FAMILY PROTEIN"/>
    <property type="match status" value="1"/>
</dbReference>
<organism evidence="2 3">
    <name type="scientific">Lactuca sativa</name>
    <name type="common">Garden lettuce</name>
    <dbReference type="NCBI Taxonomy" id="4236"/>
    <lineage>
        <taxon>Eukaryota</taxon>
        <taxon>Viridiplantae</taxon>
        <taxon>Streptophyta</taxon>
        <taxon>Embryophyta</taxon>
        <taxon>Tracheophyta</taxon>
        <taxon>Spermatophyta</taxon>
        <taxon>Magnoliopsida</taxon>
        <taxon>eudicotyledons</taxon>
        <taxon>Gunneridae</taxon>
        <taxon>Pentapetalae</taxon>
        <taxon>asterids</taxon>
        <taxon>campanulids</taxon>
        <taxon>Asterales</taxon>
        <taxon>Asteraceae</taxon>
        <taxon>Cichorioideae</taxon>
        <taxon>Cichorieae</taxon>
        <taxon>Lactucinae</taxon>
        <taxon>Lactuca</taxon>
    </lineage>
</organism>
<dbReference type="GO" id="GO:0003676">
    <property type="term" value="F:nucleic acid binding"/>
    <property type="evidence" value="ECO:0007669"/>
    <property type="project" value="InterPro"/>
</dbReference>
<dbReference type="PROSITE" id="PS50994">
    <property type="entry name" value="INTEGRASE"/>
    <property type="match status" value="1"/>
</dbReference>
<proteinExistence type="predicted"/>
<dbReference type="Proteomes" id="UP000235145">
    <property type="component" value="Unassembled WGS sequence"/>
</dbReference>
<dbReference type="InterPro" id="IPR036397">
    <property type="entry name" value="RNaseH_sf"/>
</dbReference>
<comment type="caution">
    <text evidence="2">The sequence shown here is derived from an EMBL/GenBank/DDBJ whole genome shotgun (WGS) entry which is preliminary data.</text>
</comment>
<dbReference type="Gene3D" id="3.30.420.10">
    <property type="entry name" value="Ribonuclease H-like superfamily/Ribonuclease H"/>
    <property type="match status" value="1"/>
</dbReference>
<protein>
    <recommendedName>
        <fullName evidence="1">Integrase catalytic domain-containing protein</fullName>
    </recommendedName>
</protein>
<keyword evidence="3" id="KW-1185">Reference proteome</keyword>
<dbReference type="EMBL" id="NBSK02000001">
    <property type="protein sequence ID" value="KAJ0226654.1"/>
    <property type="molecule type" value="Genomic_DNA"/>
</dbReference>
<dbReference type="InterPro" id="IPR001584">
    <property type="entry name" value="Integrase_cat-core"/>
</dbReference>
<evidence type="ECO:0000313" key="3">
    <source>
        <dbReference type="Proteomes" id="UP000235145"/>
    </source>
</evidence>
<dbReference type="InterPro" id="IPR012337">
    <property type="entry name" value="RNaseH-like_sf"/>
</dbReference>
<reference evidence="2 3" key="1">
    <citation type="journal article" date="2017" name="Nat. Commun.">
        <title>Genome assembly with in vitro proximity ligation data and whole-genome triplication in lettuce.</title>
        <authorList>
            <person name="Reyes-Chin-Wo S."/>
            <person name="Wang Z."/>
            <person name="Yang X."/>
            <person name="Kozik A."/>
            <person name="Arikit S."/>
            <person name="Song C."/>
            <person name="Xia L."/>
            <person name="Froenicke L."/>
            <person name="Lavelle D.O."/>
            <person name="Truco M.J."/>
            <person name="Xia R."/>
            <person name="Zhu S."/>
            <person name="Xu C."/>
            <person name="Xu H."/>
            <person name="Xu X."/>
            <person name="Cox K."/>
            <person name="Korf I."/>
            <person name="Meyers B.C."/>
            <person name="Michelmore R.W."/>
        </authorList>
    </citation>
    <scope>NUCLEOTIDE SEQUENCE [LARGE SCALE GENOMIC DNA]</scope>
    <source>
        <strain evidence="3">cv. Salinas</strain>
        <tissue evidence="2">Seedlings</tissue>
    </source>
</reference>
<evidence type="ECO:0000259" key="1">
    <source>
        <dbReference type="PROSITE" id="PS50994"/>
    </source>
</evidence>
<dbReference type="PANTHER" id="PTHR35046:SF18">
    <property type="entry name" value="RNA-DIRECTED DNA POLYMERASE"/>
    <property type="match status" value="1"/>
</dbReference>